<evidence type="ECO:0000256" key="1">
    <source>
        <dbReference type="ARBA" id="ARBA00022679"/>
    </source>
</evidence>
<dbReference type="Pfam" id="PF12804">
    <property type="entry name" value="NTP_transf_3"/>
    <property type="match status" value="1"/>
</dbReference>
<keyword evidence="2 4" id="KW-0548">Nucleotidyltransferase</keyword>
<dbReference type="GO" id="GO:0016779">
    <property type="term" value="F:nucleotidyltransferase activity"/>
    <property type="evidence" value="ECO:0007669"/>
    <property type="project" value="UniProtKB-KW"/>
</dbReference>
<dbReference type="PANTHER" id="PTHR43584:SF8">
    <property type="entry name" value="N-ACETYLMURAMATE ALPHA-1-PHOSPHATE URIDYLYLTRANSFERASE"/>
    <property type="match status" value="1"/>
</dbReference>
<name>A0A1J5T2D8_9ZZZZ</name>
<proteinExistence type="predicted"/>
<protein>
    <submittedName>
        <fullName evidence="4">D-glycero-alpha-D-manno-heptose 1-phosphate guanylyltransferase</fullName>
        <ecNumber evidence="4">2.7.7.71</ecNumber>
    </submittedName>
</protein>
<evidence type="ECO:0000256" key="2">
    <source>
        <dbReference type="ARBA" id="ARBA00022695"/>
    </source>
</evidence>
<dbReference type="AlphaFoldDB" id="A0A1J5T2D8"/>
<reference evidence="4" key="1">
    <citation type="submission" date="2016-10" db="EMBL/GenBank/DDBJ databases">
        <title>Sequence of Gallionella enrichment culture.</title>
        <authorList>
            <person name="Poehlein A."/>
            <person name="Muehling M."/>
            <person name="Daniel R."/>
        </authorList>
    </citation>
    <scope>NUCLEOTIDE SEQUENCE</scope>
</reference>
<feature type="domain" description="MobA-like NTP transferase" evidence="3">
    <location>
        <begin position="10"/>
        <end position="138"/>
    </location>
</feature>
<dbReference type="EC" id="2.7.7.71" evidence="4"/>
<dbReference type="CDD" id="cd06422">
    <property type="entry name" value="NTP_transferase_like_1"/>
    <property type="match status" value="1"/>
</dbReference>
<organism evidence="4">
    <name type="scientific">mine drainage metagenome</name>
    <dbReference type="NCBI Taxonomy" id="410659"/>
    <lineage>
        <taxon>unclassified sequences</taxon>
        <taxon>metagenomes</taxon>
        <taxon>ecological metagenomes</taxon>
    </lineage>
</organism>
<dbReference type="Gene3D" id="3.90.550.10">
    <property type="entry name" value="Spore Coat Polysaccharide Biosynthesis Protein SpsA, Chain A"/>
    <property type="match status" value="1"/>
</dbReference>
<dbReference type="EMBL" id="MLJW01000034">
    <property type="protein sequence ID" value="OIR08020.1"/>
    <property type="molecule type" value="Genomic_DNA"/>
</dbReference>
<evidence type="ECO:0000259" key="3">
    <source>
        <dbReference type="Pfam" id="PF12804"/>
    </source>
</evidence>
<dbReference type="SUPFAM" id="SSF53448">
    <property type="entry name" value="Nucleotide-diphospho-sugar transferases"/>
    <property type="match status" value="1"/>
</dbReference>
<gene>
    <name evidence="4" type="primary">hddC_3</name>
    <name evidence="4" type="ORF">GALL_98830</name>
</gene>
<evidence type="ECO:0000313" key="4">
    <source>
        <dbReference type="EMBL" id="OIR08020.1"/>
    </source>
</evidence>
<comment type="caution">
    <text evidence="4">The sequence shown here is derived from an EMBL/GenBank/DDBJ whole genome shotgun (WGS) entry which is preliminary data.</text>
</comment>
<dbReference type="InterPro" id="IPR029044">
    <property type="entry name" value="Nucleotide-diphossugar_trans"/>
</dbReference>
<dbReference type="PANTHER" id="PTHR43584">
    <property type="entry name" value="NUCLEOTIDYL TRANSFERASE"/>
    <property type="match status" value="1"/>
</dbReference>
<accession>A0A1J5T2D8</accession>
<dbReference type="InterPro" id="IPR025877">
    <property type="entry name" value="MobA-like_NTP_Trfase"/>
</dbReference>
<dbReference type="InterPro" id="IPR050065">
    <property type="entry name" value="GlmU-like"/>
</dbReference>
<sequence>MSDAPPPDHAMILAAGLGLRMRPITETLPKPLVEVAGRCMLDRVMDHLDEAGVTHRVVNIHWLGEKIRAHLAGRTHVTLSNEAERLLETGGGVAKALPWLGEAPFYVCNADILWRNGPVPALRRLAAAWDDSRMDALLLLTPTATAFGYEGWGDFFLDPQGQARRRGEGEISPTLFAGVQILHPRLFAQAPAGPFSLNLLYDQAAAAGRLFGIVHDGEWYHIGTPSALAEAEALLARRARTGEA</sequence>
<keyword evidence="1 4" id="KW-0808">Transferase</keyword>